<dbReference type="GO" id="GO:0017056">
    <property type="term" value="F:structural constituent of nuclear pore"/>
    <property type="evidence" value="ECO:0007669"/>
    <property type="project" value="InterPro"/>
</dbReference>
<evidence type="ECO:0000256" key="7">
    <source>
        <dbReference type="ARBA" id="ARBA00023242"/>
    </source>
</evidence>
<evidence type="ECO:0000256" key="2">
    <source>
        <dbReference type="ARBA" id="ARBA00022448"/>
    </source>
</evidence>
<evidence type="ECO:0000313" key="8">
    <source>
        <dbReference type="EMBL" id="KAF8377487.1"/>
    </source>
</evidence>
<dbReference type="GO" id="GO:0015031">
    <property type="term" value="P:protein transport"/>
    <property type="evidence" value="ECO:0007669"/>
    <property type="project" value="UniProtKB-KW"/>
</dbReference>
<proteinExistence type="predicted"/>
<name>A0A835CZ25_TETSI</name>
<reference evidence="8 9" key="1">
    <citation type="submission" date="2020-04" db="EMBL/GenBank/DDBJ databases">
        <title>Plant Genome Project.</title>
        <authorList>
            <person name="Zhang R.-G."/>
        </authorList>
    </citation>
    <scope>NUCLEOTIDE SEQUENCE [LARGE SCALE GENOMIC DNA]</scope>
    <source>
        <strain evidence="8">YNK0</strain>
        <tissue evidence="8">Leaf</tissue>
    </source>
</reference>
<comment type="caution">
    <text evidence="8">The sequence shown here is derived from an EMBL/GenBank/DDBJ whole genome shotgun (WGS) entry which is preliminary data.</text>
</comment>
<evidence type="ECO:0000256" key="4">
    <source>
        <dbReference type="ARBA" id="ARBA00022927"/>
    </source>
</evidence>
<evidence type="ECO:0000313" key="9">
    <source>
        <dbReference type="Proteomes" id="UP000655225"/>
    </source>
</evidence>
<gene>
    <name evidence="8" type="ORF">HHK36_030867</name>
</gene>
<dbReference type="OrthoDB" id="2538017at2759"/>
<keyword evidence="6" id="KW-0906">Nuclear pore complex</keyword>
<evidence type="ECO:0000256" key="6">
    <source>
        <dbReference type="ARBA" id="ARBA00023132"/>
    </source>
</evidence>
<sequence length="157" mass="17180">MLKLERILEYRDESQRLYQCSHLYDSSVSNDGIELDASRVVQELGGISTAMEREKALLQELMAVVKVMLRNMEVAVRSFMMLRPRFLHPNVGTAANAAAPAQAPGVTIAPNAASQSTSTSIIPVFDFCSGFPRRPSPFSQPPDLRSVLVSAASGLKR</sequence>
<dbReference type="InterPro" id="IPR024882">
    <property type="entry name" value="NUP58/p45/49"/>
</dbReference>
<keyword evidence="3" id="KW-0509">mRNA transport</keyword>
<evidence type="ECO:0000256" key="5">
    <source>
        <dbReference type="ARBA" id="ARBA00023010"/>
    </source>
</evidence>
<dbReference type="EMBL" id="JABCRI010000024">
    <property type="protein sequence ID" value="KAF8377487.1"/>
    <property type="molecule type" value="Genomic_DNA"/>
</dbReference>
<evidence type="ECO:0000256" key="3">
    <source>
        <dbReference type="ARBA" id="ARBA00022816"/>
    </source>
</evidence>
<dbReference type="GO" id="GO:0008139">
    <property type="term" value="F:nuclear localization sequence binding"/>
    <property type="evidence" value="ECO:0007669"/>
    <property type="project" value="InterPro"/>
</dbReference>
<keyword evidence="5" id="KW-0811">Translocation</keyword>
<comment type="subcellular location">
    <subcellularLocation>
        <location evidence="1">Nucleus</location>
        <location evidence="1">Nuclear pore complex</location>
    </subcellularLocation>
</comment>
<dbReference type="PANTHER" id="PTHR13437">
    <property type="entry name" value="NUCLEOPORIN P58/P45 NUCLEOPORIN-LIKE PROTEIN 1"/>
    <property type="match status" value="1"/>
</dbReference>
<accession>A0A835CZ25</accession>
<protein>
    <submittedName>
        <fullName evidence="8">Uncharacterized protein</fullName>
    </submittedName>
</protein>
<dbReference type="PANTHER" id="PTHR13437:SF2">
    <property type="entry name" value="NUCLEOPORIN P58_P45"/>
    <property type="match status" value="1"/>
</dbReference>
<evidence type="ECO:0000256" key="1">
    <source>
        <dbReference type="ARBA" id="ARBA00004567"/>
    </source>
</evidence>
<keyword evidence="4" id="KW-0653">Protein transport</keyword>
<organism evidence="8 9">
    <name type="scientific">Tetracentron sinense</name>
    <name type="common">Spur-leaf</name>
    <dbReference type="NCBI Taxonomy" id="13715"/>
    <lineage>
        <taxon>Eukaryota</taxon>
        <taxon>Viridiplantae</taxon>
        <taxon>Streptophyta</taxon>
        <taxon>Embryophyta</taxon>
        <taxon>Tracheophyta</taxon>
        <taxon>Spermatophyta</taxon>
        <taxon>Magnoliopsida</taxon>
        <taxon>Trochodendrales</taxon>
        <taxon>Trochodendraceae</taxon>
        <taxon>Tetracentron</taxon>
    </lineage>
</organism>
<dbReference type="GO" id="GO:0051028">
    <property type="term" value="P:mRNA transport"/>
    <property type="evidence" value="ECO:0007669"/>
    <property type="project" value="UniProtKB-KW"/>
</dbReference>
<keyword evidence="2" id="KW-0813">Transport</keyword>
<keyword evidence="7" id="KW-0539">Nucleus</keyword>
<keyword evidence="9" id="KW-1185">Reference proteome</keyword>
<dbReference type="Proteomes" id="UP000655225">
    <property type="component" value="Unassembled WGS sequence"/>
</dbReference>
<dbReference type="GO" id="GO:0005643">
    <property type="term" value="C:nuclear pore"/>
    <property type="evidence" value="ECO:0007669"/>
    <property type="project" value="UniProtKB-SubCell"/>
</dbReference>
<dbReference type="AlphaFoldDB" id="A0A835CZ25"/>